<keyword evidence="4" id="KW-0967">Endosome</keyword>
<dbReference type="InterPro" id="IPR047236">
    <property type="entry name" value="PH_DP13A/B"/>
</dbReference>
<feature type="domain" description="PH" evidence="9">
    <location>
        <begin position="71"/>
        <end position="169"/>
    </location>
</feature>
<comment type="caution">
    <text evidence="10">The sequence shown here is derived from an EMBL/GenBank/DDBJ whole genome shotgun (WGS) entry which is preliminary data.</text>
</comment>
<dbReference type="Gene3D" id="1.20.1270.60">
    <property type="entry name" value="Arfaptin homology (AH) domain/BAR domain"/>
    <property type="match status" value="1"/>
</dbReference>
<keyword evidence="6" id="KW-0175">Coiled coil</keyword>
<comment type="subcellular location">
    <subcellularLocation>
        <location evidence="2">Cytoplasm</location>
    </subcellularLocation>
    <subcellularLocation>
        <location evidence="1">Early endosome membrane</location>
        <topology evidence="1">Peripheral membrane protein</topology>
    </subcellularLocation>
</comment>
<dbReference type="PANTHER" id="PTHR46415:SF3">
    <property type="entry name" value="DCC-INTERACTING PROTEIN 13-ALPHA"/>
    <property type="match status" value="1"/>
</dbReference>
<dbReference type="SUPFAM" id="SSF103657">
    <property type="entry name" value="BAR/IMD domain-like"/>
    <property type="match status" value="1"/>
</dbReference>
<keyword evidence="11" id="KW-1185">Reference proteome</keyword>
<dbReference type="Gene3D" id="2.30.29.30">
    <property type="entry name" value="Pleckstrin-homology domain (PH domain)/Phosphotyrosine-binding domain (PTB)"/>
    <property type="match status" value="2"/>
</dbReference>
<dbReference type="InterPro" id="IPR047237">
    <property type="entry name" value="PTB_APPL"/>
</dbReference>
<evidence type="ECO:0000256" key="5">
    <source>
        <dbReference type="ARBA" id="ARBA00023136"/>
    </source>
</evidence>
<evidence type="ECO:0000256" key="3">
    <source>
        <dbReference type="ARBA" id="ARBA00022490"/>
    </source>
</evidence>
<feature type="domain" description="PID" evidence="8">
    <location>
        <begin position="294"/>
        <end position="429"/>
    </location>
</feature>
<feature type="region of interest" description="Disordered" evidence="7">
    <location>
        <begin position="250"/>
        <end position="286"/>
    </location>
</feature>
<proteinExistence type="predicted"/>
<protein>
    <submittedName>
        <fullName evidence="10">DCC-interacting protein 13-alpha</fullName>
    </submittedName>
</protein>
<feature type="compositionally biased region" description="Low complexity" evidence="7">
    <location>
        <begin position="217"/>
        <end position="228"/>
    </location>
</feature>
<dbReference type="SMART" id="SM00233">
    <property type="entry name" value="PH"/>
    <property type="match status" value="1"/>
</dbReference>
<evidence type="ECO:0000256" key="1">
    <source>
        <dbReference type="ARBA" id="ARBA00004220"/>
    </source>
</evidence>
<accession>A0ABV0T030</accession>
<dbReference type="SUPFAM" id="SSF50729">
    <property type="entry name" value="PH domain-like"/>
    <property type="match status" value="2"/>
</dbReference>
<feature type="region of interest" description="Disordered" evidence="7">
    <location>
        <begin position="460"/>
        <end position="501"/>
    </location>
</feature>
<evidence type="ECO:0000256" key="6">
    <source>
        <dbReference type="SAM" id="Coils"/>
    </source>
</evidence>
<organism evidence="10 11">
    <name type="scientific">Ilyodon furcidens</name>
    <name type="common">goldbreast splitfin</name>
    <dbReference type="NCBI Taxonomy" id="33524"/>
    <lineage>
        <taxon>Eukaryota</taxon>
        <taxon>Metazoa</taxon>
        <taxon>Chordata</taxon>
        <taxon>Craniata</taxon>
        <taxon>Vertebrata</taxon>
        <taxon>Euteleostomi</taxon>
        <taxon>Actinopterygii</taxon>
        <taxon>Neopterygii</taxon>
        <taxon>Teleostei</taxon>
        <taxon>Neoteleostei</taxon>
        <taxon>Acanthomorphata</taxon>
        <taxon>Ovalentaria</taxon>
        <taxon>Atherinomorphae</taxon>
        <taxon>Cyprinodontiformes</taxon>
        <taxon>Goodeidae</taxon>
        <taxon>Ilyodon</taxon>
    </lineage>
</organism>
<feature type="region of interest" description="Disordered" evidence="7">
    <location>
        <begin position="191"/>
        <end position="228"/>
    </location>
</feature>
<feature type="non-terminal residue" evidence="10">
    <location>
        <position position="1"/>
    </location>
</feature>
<dbReference type="PANTHER" id="PTHR46415">
    <property type="entry name" value="ADAPTOR PROTEIN, PHOSPHOTYROSINE INTERACTION, PH DOMAIN AND LEUCINE ZIPPER-CONTAINING 2"/>
    <property type="match status" value="1"/>
</dbReference>
<dbReference type="CDD" id="cd13247">
    <property type="entry name" value="BAR-PH_APPL"/>
    <property type="match status" value="1"/>
</dbReference>
<evidence type="ECO:0000256" key="7">
    <source>
        <dbReference type="SAM" id="MobiDB-lite"/>
    </source>
</evidence>
<keyword evidence="3" id="KW-0963">Cytoplasm</keyword>
<dbReference type="Proteomes" id="UP001482620">
    <property type="component" value="Unassembled WGS sequence"/>
</dbReference>
<evidence type="ECO:0000313" key="10">
    <source>
        <dbReference type="EMBL" id="MEQ2225731.1"/>
    </source>
</evidence>
<gene>
    <name evidence="10" type="primary">APPL1_2</name>
    <name evidence="10" type="ORF">ILYODFUR_020371</name>
</gene>
<name>A0ABV0T030_9TELE</name>
<dbReference type="CDD" id="cd13158">
    <property type="entry name" value="PTB_APPL"/>
    <property type="match status" value="1"/>
</dbReference>
<dbReference type="Pfam" id="PF00169">
    <property type="entry name" value="PH"/>
    <property type="match status" value="1"/>
</dbReference>
<dbReference type="Pfam" id="PF00640">
    <property type="entry name" value="PID"/>
    <property type="match status" value="1"/>
</dbReference>
<evidence type="ECO:0000259" key="9">
    <source>
        <dbReference type="PROSITE" id="PS50003"/>
    </source>
</evidence>
<dbReference type="InterPro" id="IPR027267">
    <property type="entry name" value="AH/BAR_dom_sf"/>
</dbReference>
<sequence>ISFFKLGSENLTQQWEDFLGTIGTSVQNVRREMEEELGQMQQTIQEMESSCDPLYAPCDPDPAHSPVCRNLTRKQGYLYIRNKTGLVSSSWERRYFFTQGGNLMHQSRGEVAGGLVTDLDNCSVMAIDSDDRRFCFQVTSFDGKKVVTLQAESRKDCEEWIATINNISRRIYLSENAEELAARVNQTALEAVTPSPSFQQRHESLRPSSKGRTGRTSSISSVGSEPSPALSVLSLDALVAPDTPIQFDIISPVTEENSGQSKTAAQPGRRSNPFGESGNNSPEDSEDSILHQLFIVRFLGSMEVKTAESADVISETMRQILAARAIHNIFRMTESHLLVSCDCLKLIDPQTQVTRLRFPLSSIVQSSSHQDNKRLFGFVLQAAGGRGDTRVVCYIFESNNDGEKICDSIGLAKQIAFHSEMDRKAVEKKKEQDKAKEKQLEELNKQRQIEKDLEEQSLLIAASTRPANPAAPDGQFLVLSSSQSEESDVGEEGKKRGESEA</sequence>
<dbReference type="PROSITE" id="PS50003">
    <property type="entry name" value="PH_DOMAIN"/>
    <property type="match status" value="1"/>
</dbReference>
<feature type="coiled-coil region" evidence="6">
    <location>
        <begin position="423"/>
        <end position="456"/>
    </location>
</feature>
<dbReference type="InterPro" id="IPR047181">
    <property type="entry name" value="DP13A/B"/>
</dbReference>
<evidence type="ECO:0000313" key="11">
    <source>
        <dbReference type="Proteomes" id="UP001482620"/>
    </source>
</evidence>
<dbReference type="PROSITE" id="PS01179">
    <property type="entry name" value="PID"/>
    <property type="match status" value="1"/>
</dbReference>
<dbReference type="InterPro" id="IPR001849">
    <property type="entry name" value="PH_domain"/>
</dbReference>
<reference evidence="10 11" key="1">
    <citation type="submission" date="2021-06" db="EMBL/GenBank/DDBJ databases">
        <authorList>
            <person name="Palmer J.M."/>
        </authorList>
    </citation>
    <scope>NUCLEOTIDE SEQUENCE [LARGE SCALE GENOMIC DNA]</scope>
    <source>
        <strain evidence="11">if_2019</strain>
        <tissue evidence="10">Muscle</tissue>
    </source>
</reference>
<dbReference type="SMART" id="SM00462">
    <property type="entry name" value="PTB"/>
    <property type="match status" value="1"/>
</dbReference>
<evidence type="ECO:0000256" key="4">
    <source>
        <dbReference type="ARBA" id="ARBA00022753"/>
    </source>
</evidence>
<evidence type="ECO:0000256" key="2">
    <source>
        <dbReference type="ARBA" id="ARBA00004496"/>
    </source>
</evidence>
<feature type="compositionally biased region" description="Polar residues" evidence="7">
    <location>
        <begin position="206"/>
        <end position="216"/>
    </location>
</feature>
<feature type="compositionally biased region" description="Basic and acidic residues" evidence="7">
    <location>
        <begin position="491"/>
        <end position="501"/>
    </location>
</feature>
<dbReference type="EMBL" id="JAHRIQ010013681">
    <property type="protein sequence ID" value="MEQ2225731.1"/>
    <property type="molecule type" value="Genomic_DNA"/>
</dbReference>
<dbReference type="InterPro" id="IPR011993">
    <property type="entry name" value="PH-like_dom_sf"/>
</dbReference>
<evidence type="ECO:0000259" key="8">
    <source>
        <dbReference type="PROSITE" id="PS01179"/>
    </source>
</evidence>
<keyword evidence="5" id="KW-0472">Membrane</keyword>
<dbReference type="InterPro" id="IPR006020">
    <property type="entry name" value="PTB/PI_dom"/>
</dbReference>
<feature type="compositionally biased region" description="Polar residues" evidence="7">
    <location>
        <begin position="254"/>
        <end position="264"/>
    </location>
</feature>